<dbReference type="EMBL" id="JAACYA010000002">
    <property type="protein sequence ID" value="MBK3333385.1"/>
    <property type="molecule type" value="Genomic_DNA"/>
</dbReference>
<feature type="signal peptide" evidence="1">
    <location>
        <begin position="1"/>
        <end position="22"/>
    </location>
</feature>
<accession>A0ABS1GKE2</accession>
<protein>
    <recommendedName>
        <fullName evidence="4">Lipoprotein</fullName>
    </recommendedName>
</protein>
<keyword evidence="1" id="KW-0732">Signal</keyword>
<evidence type="ECO:0000256" key="1">
    <source>
        <dbReference type="SAM" id="SignalP"/>
    </source>
</evidence>
<dbReference type="RefSeq" id="WP_200675000.1">
    <property type="nucleotide sequence ID" value="NZ_JAACYA010000002.1"/>
</dbReference>
<feature type="chain" id="PRO_5045835717" description="Lipoprotein" evidence="1">
    <location>
        <begin position="23"/>
        <end position="164"/>
    </location>
</feature>
<dbReference type="PROSITE" id="PS51257">
    <property type="entry name" value="PROKAR_LIPOPROTEIN"/>
    <property type="match status" value="1"/>
</dbReference>
<dbReference type="Proteomes" id="UP000772812">
    <property type="component" value="Unassembled WGS sequence"/>
</dbReference>
<evidence type="ECO:0008006" key="4">
    <source>
        <dbReference type="Google" id="ProtNLM"/>
    </source>
</evidence>
<organism evidence="2 3">
    <name type="scientific">Persephonella atlantica</name>
    <dbReference type="NCBI Taxonomy" id="2699429"/>
    <lineage>
        <taxon>Bacteria</taxon>
        <taxon>Pseudomonadati</taxon>
        <taxon>Aquificota</taxon>
        <taxon>Aquificia</taxon>
        <taxon>Aquificales</taxon>
        <taxon>Hydrogenothermaceae</taxon>
        <taxon>Persephonella</taxon>
    </lineage>
</organism>
<keyword evidence="3" id="KW-1185">Reference proteome</keyword>
<gene>
    <name evidence="2" type="ORF">GWK41_09945</name>
</gene>
<sequence length="164" mass="19070">MINAKFISAFVPAMFVSCTALNQIQYAAKFEQSTGYWFEKPYTLVSSKDKKVCRIENLKAIHGNGKLVIGYCDGVPHLYAEKNGRVIDLTATCQHFEKTMEVTIKDYEIVSVKIFKDISKYHPEINELYSFNTINFFYIKSALAYLKEKQCEKFRLYNKECLLR</sequence>
<proteinExistence type="predicted"/>
<evidence type="ECO:0000313" key="3">
    <source>
        <dbReference type="Proteomes" id="UP000772812"/>
    </source>
</evidence>
<evidence type="ECO:0000313" key="2">
    <source>
        <dbReference type="EMBL" id="MBK3333385.1"/>
    </source>
</evidence>
<name>A0ABS1GKE2_9AQUI</name>
<reference evidence="2 3" key="1">
    <citation type="journal article" date="2021" name="Syst. Appl. Microbiol.">
        <title>Persephonella atlantica sp. nov.: How to adapt to physico-chemical gradients in high temperature hydrothermal habitats.</title>
        <authorList>
            <person name="Francois D.X."/>
            <person name="Godfroy A."/>
            <person name="Mathien C."/>
            <person name="Aube J."/>
            <person name="Cathalot C."/>
            <person name="Lesongeur F."/>
            <person name="L'Haridon S."/>
            <person name="Philippon X."/>
            <person name="Roussel E.G."/>
        </authorList>
    </citation>
    <scope>NUCLEOTIDE SEQUENCE [LARGE SCALE GENOMIC DNA]</scope>
    <source>
        <strain evidence="2 3">MO1340</strain>
    </source>
</reference>
<comment type="caution">
    <text evidence="2">The sequence shown here is derived from an EMBL/GenBank/DDBJ whole genome shotgun (WGS) entry which is preliminary data.</text>
</comment>